<keyword evidence="2" id="KW-0560">Oxidoreductase</keyword>
<evidence type="ECO:0000256" key="2">
    <source>
        <dbReference type="ARBA" id="ARBA00023002"/>
    </source>
</evidence>
<comment type="caution">
    <text evidence="6">The sequence shown here is derived from an EMBL/GenBank/DDBJ whole genome shotgun (WGS) entry which is preliminary data.</text>
</comment>
<gene>
    <name evidence="6" type="ORF">M6B38_183890</name>
</gene>
<evidence type="ECO:0000313" key="7">
    <source>
        <dbReference type="Proteomes" id="UP001140949"/>
    </source>
</evidence>
<dbReference type="EMBL" id="JANAVB010035820">
    <property type="protein sequence ID" value="KAJ6804568.1"/>
    <property type="molecule type" value="Genomic_DNA"/>
</dbReference>
<organism evidence="6 7">
    <name type="scientific">Iris pallida</name>
    <name type="common">Sweet iris</name>
    <dbReference type="NCBI Taxonomy" id="29817"/>
    <lineage>
        <taxon>Eukaryota</taxon>
        <taxon>Viridiplantae</taxon>
        <taxon>Streptophyta</taxon>
        <taxon>Embryophyta</taxon>
        <taxon>Tracheophyta</taxon>
        <taxon>Spermatophyta</taxon>
        <taxon>Magnoliopsida</taxon>
        <taxon>Liliopsida</taxon>
        <taxon>Asparagales</taxon>
        <taxon>Iridaceae</taxon>
        <taxon>Iridoideae</taxon>
        <taxon>Irideae</taxon>
        <taxon>Iris</taxon>
    </lineage>
</organism>
<dbReference type="PANTHER" id="PTHR10209">
    <property type="entry name" value="OXIDOREDUCTASE, 2OG-FE II OXYGENASE FAMILY PROTEIN"/>
    <property type="match status" value="1"/>
</dbReference>
<dbReference type="GO" id="GO:0016491">
    <property type="term" value="F:oxidoreductase activity"/>
    <property type="evidence" value="ECO:0007669"/>
    <property type="project" value="UniProtKB-KW"/>
</dbReference>
<dbReference type="InterPro" id="IPR027443">
    <property type="entry name" value="IPNS-like_sf"/>
</dbReference>
<dbReference type="PANTHER" id="PTHR10209:SF251">
    <property type="entry name" value="PROTEIN DMR6-LIKE OXYGENASE 2"/>
    <property type="match status" value="1"/>
</dbReference>
<dbReference type="AlphaFoldDB" id="A0AAX6EKV9"/>
<evidence type="ECO:0000313" key="6">
    <source>
        <dbReference type="EMBL" id="KAJ6804568.1"/>
    </source>
</evidence>
<dbReference type="Pfam" id="PF14226">
    <property type="entry name" value="DIOX_N"/>
    <property type="match status" value="1"/>
</dbReference>
<feature type="domain" description="Non-haem dioxygenase N-terminal" evidence="5">
    <location>
        <begin position="38"/>
        <end position="143"/>
    </location>
</feature>
<dbReference type="GO" id="GO:0046872">
    <property type="term" value="F:metal ion binding"/>
    <property type="evidence" value="ECO:0007669"/>
    <property type="project" value="UniProtKB-KW"/>
</dbReference>
<keyword evidence="3" id="KW-0408">Iron</keyword>
<name>A0AAX6EKV9_IRIPA</name>
<dbReference type="Gene3D" id="2.60.120.330">
    <property type="entry name" value="B-lactam Antibiotic, Isopenicillin N Synthase, Chain"/>
    <property type="match status" value="1"/>
</dbReference>
<dbReference type="SUPFAM" id="SSF51197">
    <property type="entry name" value="Clavaminate synthase-like"/>
    <property type="match status" value="1"/>
</dbReference>
<evidence type="ECO:0000256" key="1">
    <source>
        <dbReference type="ARBA" id="ARBA00022723"/>
    </source>
</evidence>
<feature type="compositionally biased region" description="Basic and acidic residues" evidence="4">
    <location>
        <begin position="14"/>
        <end position="23"/>
    </location>
</feature>
<evidence type="ECO:0000256" key="3">
    <source>
        <dbReference type="ARBA" id="ARBA00023004"/>
    </source>
</evidence>
<protein>
    <submittedName>
        <fullName evidence="6">Protein DOWNY MILDEW RESISTANCE 6</fullName>
    </submittedName>
</protein>
<proteinExistence type="predicted"/>
<dbReference type="Proteomes" id="UP001140949">
    <property type="component" value="Unassembled WGS sequence"/>
</dbReference>
<evidence type="ECO:0000256" key="4">
    <source>
        <dbReference type="SAM" id="MobiDB-lite"/>
    </source>
</evidence>
<keyword evidence="7" id="KW-1185">Reference proteome</keyword>
<evidence type="ECO:0000259" key="5">
    <source>
        <dbReference type="Pfam" id="PF14226"/>
    </source>
</evidence>
<accession>A0AAX6EKV9</accession>
<feature type="region of interest" description="Disordered" evidence="4">
    <location>
        <begin position="1"/>
        <end position="23"/>
    </location>
</feature>
<reference evidence="6" key="1">
    <citation type="journal article" date="2023" name="GigaByte">
        <title>Genome assembly of the bearded iris, Iris pallida Lam.</title>
        <authorList>
            <person name="Bruccoleri R.E."/>
            <person name="Oakeley E.J."/>
            <person name="Faust A.M.E."/>
            <person name="Altorfer M."/>
            <person name="Dessus-Babus S."/>
            <person name="Burckhardt D."/>
            <person name="Oertli M."/>
            <person name="Naumann U."/>
            <person name="Petersen F."/>
            <person name="Wong J."/>
        </authorList>
    </citation>
    <scope>NUCLEOTIDE SEQUENCE</scope>
    <source>
        <strain evidence="6">GSM-AAB239-AS_SAM_17_03QT</strain>
    </source>
</reference>
<sequence length="204" mass="23599">MAEHLLSTGHQHKKLPESYVRPETDRPGLTEVLIDHNIPIIDLSLADESQIVSQIAHACQSYGFFQVVNHGMSDELMQQMMAVASEFFSLPAEEKMSHYSDDPAKKMRLSTSFNVKKEKIHNWRDYLRLHCHPLEEFVPDWPSNPSSFKDVVSRYCREVRELGFRLLGLISLSLGLEREYIEKVLGEQEQHMAINYTRRARSPS</sequence>
<reference evidence="6" key="2">
    <citation type="submission" date="2023-04" db="EMBL/GenBank/DDBJ databases">
        <authorList>
            <person name="Bruccoleri R.E."/>
            <person name="Oakeley E.J."/>
            <person name="Faust A.-M."/>
            <person name="Dessus-Babus S."/>
            <person name="Altorfer M."/>
            <person name="Burckhardt D."/>
            <person name="Oertli M."/>
            <person name="Naumann U."/>
            <person name="Petersen F."/>
            <person name="Wong J."/>
        </authorList>
    </citation>
    <scope>NUCLEOTIDE SEQUENCE</scope>
    <source>
        <strain evidence="6">GSM-AAB239-AS_SAM_17_03QT</strain>
        <tissue evidence="6">Leaf</tissue>
    </source>
</reference>
<keyword evidence="1" id="KW-0479">Metal-binding</keyword>
<dbReference type="InterPro" id="IPR026992">
    <property type="entry name" value="DIOX_N"/>
</dbReference>